<reference evidence="2" key="1">
    <citation type="journal article" date="2016" name="Nature">
        <title>The genome of the seagrass Zostera marina reveals angiosperm adaptation to the sea.</title>
        <authorList>
            <person name="Olsen J.L."/>
            <person name="Rouze P."/>
            <person name="Verhelst B."/>
            <person name="Lin Y.-C."/>
            <person name="Bayer T."/>
            <person name="Collen J."/>
            <person name="Dattolo E."/>
            <person name="De Paoli E."/>
            <person name="Dittami S."/>
            <person name="Maumus F."/>
            <person name="Michel G."/>
            <person name="Kersting A."/>
            <person name="Lauritano C."/>
            <person name="Lohaus R."/>
            <person name="Toepel M."/>
            <person name="Tonon T."/>
            <person name="Vanneste K."/>
            <person name="Amirebrahimi M."/>
            <person name="Brakel J."/>
            <person name="Bostroem C."/>
            <person name="Chovatia M."/>
            <person name="Grimwood J."/>
            <person name="Jenkins J.W."/>
            <person name="Jueterbock A."/>
            <person name="Mraz A."/>
            <person name="Stam W.T."/>
            <person name="Tice H."/>
            <person name="Bornberg-Bauer E."/>
            <person name="Green P.J."/>
            <person name="Pearson G.A."/>
            <person name="Procaccini G."/>
            <person name="Duarte C.M."/>
            <person name="Schmutz J."/>
            <person name="Reusch T.B.H."/>
            <person name="Van de Peer Y."/>
        </authorList>
    </citation>
    <scope>NUCLEOTIDE SEQUENCE [LARGE SCALE GENOMIC DNA]</scope>
    <source>
        <strain evidence="2">cv. Finnish</strain>
    </source>
</reference>
<organism evidence="1 2">
    <name type="scientific">Zostera marina</name>
    <name type="common">Eelgrass</name>
    <dbReference type="NCBI Taxonomy" id="29655"/>
    <lineage>
        <taxon>Eukaryota</taxon>
        <taxon>Viridiplantae</taxon>
        <taxon>Streptophyta</taxon>
        <taxon>Embryophyta</taxon>
        <taxon>Tracheophyta</taxon>
        <taxon>Spermatophyta</taxon>
        <taxon>Magnoliopsida</taxon>
        <taxon>Liliopsida</taxon>
        <taxon>Zosteraceae</taxon>
        <taxon>Zostera</taxon>
    </lineage>
</organism>
<proteinExistence type="predicted"/>
<dbReference type="Proteomes" id="UP000036987">
    <property type="component" value="Unassembled WGS sequence"/>
</dbReference>
<accession>A0A0K9NPG3</accession>
<dbReference type="EMBL" id="LFYR01001908">
    <property type="protein sequence ID" value="KMZ58654.1"/>
    <property type="molecule type" value="Genomic_DNA"/>
</dbReference>
<comment type="caution">
    <text evidence="1">The sequence shown here is derived from an EMBL/GenBank/DDBJ whole genome shotgun (WGS) entry which is preliminary data.</text>
</comment>
<dbReference type="AlphaFoldDB" id="A0A0K9NPG3"/>
<keyword evidence="2" id="KW-1185">Reference proteome</keyword>
<sequence>IISGSESDPGLAVRVQNII</sequence>
<feature type="non-terminal residue" evidence="1">
    <location>
        <position position="19"/>
    </location>
</feature>
<evidence type="ECO:0000313" key="2">
    <source>
        <dbReference type="Proteomes" id="UP000036987"/>
    </source>
</evidence>
<protein>
    <submittedName>
        <fullName evidence="1">Uncharacterized protein</fullName>
    </submittedName>
</protein>
<evidence type="ECO:0000313" key="1">
    <source>
        <dbReference type="EMBL" id="KMZ58654.1"/>
    </source>
</evidence>
<feature type="non-terminal residue" evidence="1">
    <location>
        <position position="1"/>
    </location>
</feature>
<gene>
    <name evidence="1" type="ORF">ZOSMA_7549G00010</name>
</gene>
<name>A0A0K9NPG3_ZOSMR</name>